<dbReference type="Proteomes" id="UP000192356">
    <property type="component" value="Unassembled WGS sequence"/>
</dbReference>
<keyword evidence="3" id="KW-1185">Reference proteome</keyword>
<name>A0A1X0Q9P1_9MICR</name>
<accession>A0A1X0Q9P1</accession>
<organism evidence="2 3">
    <name type="scientific">Hepatospora eriocheir</name>
    <dbReference type="NCBI Taxonomy" id="1081669"/>
    <lineage>
        <taxon>Eukaryota</taxon>
        <taxon>Fungi</taxon>
        <taxon>Fungi incertae sedis</taxon>
        <taxon>Microsporidia</taxon>
        <taxon>Hepatosporidae</taxon>
        <taxon>Hepatospora</taxon>
    </lineage>
</organism>
<dbReference type="AlphaFoldDB" id="A0A1X0Q9P1"/>
<dbReference type="OrthoDB" id="2195483at2759"/>
<dbReference type="InterPro" id="IPR038717">
    <property type="entry name" value="Tc1-like_DDE_dom"/>
</dbReference>
<dbReference type="VEuPathDB" id="MicrosporidiaDB:HERIO_1574"/>
<dbReference type="Pfam" id="PF13358">
    <property type="entry name" value="DDE_3"/>
    <property type="match status" value="1"/>
</dbReference>
<dbReference type="Gene3D" id="3.30.420.10">
    <property type="entry name" value="Ribonuclease H-like superfamily/Ribonuclease H"/>
    <property type="match status" value="1"/>
</dbReference>
<feature type="domain" description="Tc1-like transposase DDE" evidence="1">
    <location>
        <begin position="11"/>
        <end position="92"/>
    </location>
</feature>
<gene>
    <name evidence="2" type="ORF">HERIO_1574</name>
</gene>
<dbReference type="EMBL" id="LVKB01000083">
    <property type="protein sequence ID" value="ORD96501.1"/>
    <property type="molecule type" value="Genomic_DNA"/>
</dbReference>
<evidence type="ECO:0000259" key="1">
    <source>
        <dbReference type="Pfam" id="PF13358"/>
    </source>
</evidence>
<proteinExistence type="predicted"/>
<evidence type="ECO:0000313" key="3">
    <source>
        <dbReference type="Proteomes" id="UP000192356"/>
    </source>
</evidence>
<dbReference type="VEuPathDB" id="MicrosporidiaDB:A0H76_2315"/>
<sequence>MNKCGMLYHKIHDRVINGETFKTCLQELKAICNVNGIDTPVFILDNARIHHYSGLAETICHLGLELVSLPPYSPFLNPIENCFSVWKNFVVRGAATSEPELKNLIESRFNEVSSQSSDAFYMKMLRYVNRSAEGEIILE</sequence>
<protein>
    <recommendedName>
        <fullName evidence="1">Tc1-like transposase DDE domain-containing protein</fullName>
    </recommendedName>
</protein>
<dbReference type="InterPro" id="IPR036397">
    <property type="entry name" value="RNaseH_sf"/>
</dbReference>
<comment type="caution">
    <text evidence="2">The sequence shown here is derived from an EMBL/GenBank/DDBJ whole genome shotgun (WGS) entry which is preliminary data.</text>
</comment>
<reference evidence="2 3" key="1">
    <citation type="journal article" date="2017" name="Environ. Microbiol.">
        <title>Decay of the glycolytic pathway and adaptation to intranuclear parasitism within Enterocytozoonidae microsporidia.</title>
        <authorList>
            <person name="Wiredu Boakye D."/>
            <person name="Jaroenlak P."/>
            <person name="Prachumwat A."/>
            <person name="Williams T.A."/>
            <person name="Bateman K.S."/>
            <person name="Itsathitphaisarn O."/>
            <person name="Sritunyalucksana K."/>
            <person name="Paszkiewicz K.H."/>
            <person name="Moore K.A."/>
            <person name="Stentiford G.D."/>
            <person name="Williams B.A."/>
        </authorList>
    </citation>
    <scope>NUCLEOTIDE SEQUENCE [LARGE SCALE GENOMIC DNA]</scope>
    <source>
        <strain evidence="2 3">GB1</strain>
    </source>
</reference>
<evidence type="ECO:0000313" key="2">
    <source>
        <dbReference type="EMBL" id="ORD96501.1"/>
    </source>
</evidence>
<dbReference type="GO" id="GO:0003676">
    <property type="term" value="F:nucleic acid binding"/>
    <property type="evidence" value="ECO:0007669"/>
    <property type="project" value="InterPro"/>
</dbReference>